<dbReference type="SUPFAM" id="SSF54427">
    <property type="entry name" value="NTF2-like"/>
    <property type="match status" value="1"/>
</dbReference>
<gene>
    <name evidence="2" type="ORF">DXA38_02735</name>
</gene>
<evidence type="ECO:0000313" key="2">
    <source>
        <dbReference type="EMBL" id="RGC18627.1"/>
    </source>
</evidence>
<dbReference type="OrthoDB" id="3824180at2"/>
<accession>A0A3E2W380</accession>
<evidence type="ECO:0000259" key="1">
    <source>
        <dbReference type="Pfam" id="PF12680"/>
    </source>
</evidence>
<comment type="caution">
    <text evidence="2">The sequence shown here is derived from an EMBL/GenBank/DDBJ whole genome shotgun (WGS) entry which is preliminary data.</text>
</comment>
<dbReference type="Proteomes" id="UP000260025">
    <property type="component" value="Unassembled WGS sequence"/>
</dbReference>
<dbReference type="EMBL" id="QVEV01000002">
    <property type="protein sequence ID" value="RGC18627.1"/>
    <property type="molecule type" value="Genomic_DNA"/>
</dbReference>
<dbReference type="Gene3D" id="3.10.450.50">
    <property type="match status" value="1"/>
</dbReference>
<organism evidence="2 3">
    <name type="scientific">Clostridium innocuum</name>
    <dbReference type="NCBI Taxonomy" id="1522"/>
    <lineage>
        <taxon>Bacteria</taxon>
        <taxon>Bacillati</taxon>
        <taxon>Bacillota</taxon>
        <taxon>Clostridia</taxon>
        <taxon>Eubacteriales</taxon>
        <taxon>Clostridiaceae</taxon>
        <taxon>Clostridium</taxon>
    </lineage>
</organism>
<sequence>MQNIVQAYWNAIHELRFDDVRALFSETAVITWPNTEEVFTLDEFIAVNEAYPGEWDEEVLQCYKAEDRIISETMVKGKEVSFLAIGFFTIQEGKITALREYWTAVEAAPEWRKELLKSR</sequence>
<feature type="domain" description="SnoaL-like" evidence="1">
    <location>
        <begin position="5"/>
        <end position="97"/>
    </location>
</feature>
<protein>
    <submittedName>
        <fullName evidence="2">Nuclear transport factor 2 family protein</fullName>
    </submittedName>
</protein>
<reference evidence="2 3" key="1">
    <citation type="submission" date="2018-08" db="EMBL/GenBank/DDBJ databases">
        <title>A genome reference for cultivated species of the human gut microbiota.</title>
        <authorList>
            <person name="Zou Y."/>
            <person name="Xue W."/>
            <person name="Luo G."/>
        </authorList>
    </citation>
    <scope>NUCLEOTIDE SEQUENCE [LARGE SCALE GENOMIC DNA]</scope>
    <source>
        <strain evidence="2 3">OF01-2LB</strain>
    </source>
</reference>
<proteinExistence type="predicted"/>
<dbReference type="AlphaFoldDB" id="A0A3E2W380"/>
<dbReference type="Pfam" id="PF12680">
    <property type="entry name" value="SnoaL_2"/>
    <property type="match status" value="1"/>
</dbReference>
<dbReference type="InterPro" id="IPR032710">
    <property type="entry name" value="NTF2-like_dom_sf"/>
</dbReference>
<dbReference type="RefSeq" id="WP_117441868.1">
    <property type="nucleotide sequence ID" value="NZ_JAJFEN010000021.1"/>
</dbReference>
<evidence type="ECO:0000313" key="3">
    <source>
        <dbReference type="Proteomes" id="UP000260025"/>
    </source>
</evidence>
<name>A0A3E2W380_CLOIN</name>
<dbReference type="InterPro" id="IPR037401">
    <property type="entry name" value="SnoaL-like"/>
</dbReference>